<evidence type="ECO:0000259" key="4">
    <source>
        <dbReference type="Pfam" id="PF03865"/>
    </source>
</evidence>
<accession>A0A011MHQ6</accession>
<evidence type="ECO:0000259" key="5">
    <source>
        <dbReference type="Pfam" id="PF08479"/>
    </source>
</evidence>
<name>A0A011MHQ6_9PROT</name>
<evidence type="ECO:0000256" key="1">
    <source>
        <dbReference type="ARBA" id="ARBA00022452"/>
    </source>
</evidence>
<keyword evidence="1" id="KW-1134">Transmembrane beta strand</keyword>
<sequence length="566" mass="61539">MLGDTRGRGCPVRGVVLAVLWLLVGEAAYAQVDAGGLLRDIQGTPGLPKLDDAEVGSELPLPKREIADVPELRLDVAGFEIVGVSADEAAAVRDKLGSFTGKDKTFQDLLDAAGVVKNHFNAQGYLLAQAYIPEQKISDGIVRIVVLLGRLGKIELNYNEQTPVSRARIQGYLDRLQAGSVLQTSDMERVLFLINDLHGVSARSTVRPGSEPGTADLVLDVEPDQRLSGQVQIDDMGSRYTGTNRITGSLVFGSPLGLGDSLSLRALFSQDGGTGYGSASYVVPVGSDGLRLGVSYSYLGYTLLEKQGIPEGNGLARDMMAFALYPIVRSRNLNVFVQAGYDYQKFTDNPDAGLSIHRTSRSVLLTLSGDLRDGLFGGGINNFSLGYVNGTLDNPTAEVTTPVGRFQKINPFYSRLQAVGDSKFLFFFRYAGQFTHDRLDSYQKFSLGGPFGVRAYPVGEAPGDEAQIVTAELRYPLPNWDGKIPGALIGALFYDWGRSRLDIDPPTKIDDPPNQRTLSGYGIALNWATAKSWSAQGSVAWRQQGTLVNDEVDRRPRVYFQLSRYF</sequence>
<dbReference type="PANTHER" id="PTHR34597:SF1">
    <property type="entry name" value="HEME_HEMOPEXIN TRANSPORTER PROTEIN HUXB"/>
    <property type="match status" value="1"/>
</dbReference>
<dbReference type="Proteomes" id="UP000020218">
    <property type="component" value="Unassembled WGS sequence"/>
</dbReference>
<dbReference type="STRING" id="1454001.AW08_00650"/>
<dbReference type="InterPro" id="IPR051544">
    <property type="entry name" value="TPS_OM_transporter"/>
</dbReference>
<protein>
    <submittedName>
        <fullName evidence="6">Heme/hemopexin transporter protein HuxB</fullName>
    </submittedName>
</protein>
<keyword evidence="3" id="KW-0998">Cell outer membrane</keyword>
<dbReference type="InterPro" id="IPR005565">
    <property type="entry name" value="Hemolysn_activator_HlyB_C"/>
</dbReference>
<evidence type="ECO:0000256" key="2">
    <source>
        <dbReference type="ARBA" id="ARBA00022692"/>
    </source>
</evidence>
<feature type="domain" description="Polypeptide-transport-associated ShlB-type" evidence="5">
    <location>
        <begin position="77"/>
        <end position="148"/>
    </location>
</feature>
<reference evidence="6" key="1">
    <citation type="submission" date="2014-02" db="EMBL/GenBank/DDBJ databases">
        <title>Expanding our view of genomic diversity in Candidatus Accumulibacter clades.</title>
        <authorList>
            <person name="Skennerton C.T."/>
            <person name="Barr J.J."/>
            <person name="Slater F.R."/>
            <person name="Bond P.L."/>
            <person name="Tyson G.W."/>
        </authorList>
    </citation>
    <scope>NUCLEOTIDE SEQUENCE [LARGE SCALE GENOMIC DNA]</scope>
</reference>
<gene>
    <name evidence="6" type="primary">hxuB</name>
    <name evidence="6" type="ORF">AW08_00650</name>
</gene>
<dbReference type="GO" id="GO:0098046">
    <property type="term" value="C:type V protein secretion system complex"/>
    <property type="evidence" value="ECO:0007669"/>
    <property type="project" value="TreeGrafter"/>
</dbReference>
<dbReference type="Gene3D" id="3.10.20.310">
    <property type="entry name" value="membrane protein fhac"/>
    <property type="match status" value="1"/>
</dbReference>
<dbReference type="PATRIC" id="fig|1454001.3.peg.630"/>
<dbReference type="Pfam" id="PF08479">
    <property type="entry name" value="POTRA_2"/>
    <property type="match status" value="1"/>
</dbReference>
<proteinExistence type="predicted"/>
<evidence type="ECO:0000313" key="7">
    <source>
        <dbReference type="Proteomes" id="UP000020218"/>
    </source>
</evidence>
<dbReference type="GO" id="GO:0008320">
    <property type="term" value="F:protein transmembrane transporter activity"/>
    <property type="evidence" value="ECO:0007669"/>
    <property type="project" value="TreeGrafter"/>
</dbReference>
<comment type="caution">
    <text evidence="6">The sequence shown here is derived from an EMBL/GenBank/DDBJ whole genome shotgun (WGS) entry which is preliminary data.</text>
</comment>
<feature type="domain" description="Haemolysin activator HlyB C-terminal" evidence="4">
    <location>
        <begin position="213"/>
        <end position="501"/>
    </location>
</feature>
<dbReference type="PANTHER" id="PTHR34597">
    <property type="entry name" value="SLR1661 PROTEIN"/>
    <property type="match status" value="1"/>
</dbReference>
<dbReference type="Pfam" id="PF03865">
    <property type="entry name" value="ShlB"/>
    <property type="match status" value="1"/>
</dbReference>
<evidence type="ECO:0000256" key="3">
    <source>
        <dbReference type="ARBA" id="ARBA00023237"/>
    </source>
</evidence>
<evidence type="ECO:0000313" key="6">
    <source>
        <dbReference type="EMBL" id="EXI69438.1"/>
    </source>
</evidence>
<dbReference type="InterPro" id="IPR013686">
    <property type="entry name" value="Polypept-transport_assoc_ShlB"/>
</dbReference>
<organism evidence="6 7">
    <name type="scientific">Candidatus Accumulibacter adjunctus</name>
    <dbReference type="NCBI Taxonomy" id="1454001"/>
    <lineage>
        <taxon>Bacteria</taxon>
        <taxon>Pseudomonadati</taxon>
        <taxon>Pseudomonadota</taxon>
        <taxon>Betaproteobacteria</taxon>
        <taxon>Candidatus Accumulibacter</taxon>
    </lineage>
</organism>
<keyword evidence="2" id="KW-0812">Transmembrane</keyword>
<dbReference type="EMBL" id="JFAX01000002">
    <property type="protein sequence ID" value="EXI69438.1"/>
    <property type="molecule type" value="Genomic_DNA"/>
</dbReference>
<dbReference type="GO" id="GO:0046819">
    <property type="term" value="P:protein secretion by the type V secretion system"/>
    <property type="evidence" value="ECO:0007669"/>
    <property type="project" value="TreeGrafter"/>
</dbReference>
<keyword evidence="1" id="KW-0472">Membrane</keyword>
<keyword evidence="7" id="KW-1185">Reference proteome</keyword>
<dbReference type="Gene3D" id="2.40.160.50">
    <property type="entry name" value="membrane protein fhac: a member of the omp85/tpsb transporter family"/>
    <property type="match status" value="1"/>
</dbReference>
<dbReference type="AlphaFoldDB" id="A0A011MHQ6"/>